<evidence type="ECO:0000256" key="9">
    <source>
        <dbReference type="ARBA" id="ARBA00023128"/>
    </source>
</evidence>
<dbReference type="Pfam" id="PF00398">
    <property type="entry name" value="RrnaAD"/>
    <property type="match status" value="1"/>
</dbReference>
<dbReference type="GeneID" id="113399353"/>
<evidence type="ECO:0000256" key="6">
    <source>
        <dbReference type="ARBA" id="ARBA00022884"/>
    </source>
</evidence>
<keyword evidence="2 11" id="KW-0698">rRNA processing</keyword>
<name>A0A8B8IAY4_VANTA</name>
<keyword evidence="8" id="KW-0805">Transcription regulation</keyword>
<evidence type="ECO:0000256" key="8">
    <source>
        <dbReference type="ARBA" id="ARBA00023015"/>
    </source>
</evidence>
<dbReference type="GO" id="GO:0006391">
    <property type="term" value="P:transcription initiation at mitochondrial promoter"/>
    <property type="evidence" value="ECO:0007669"/>
    <property type="project" value="TreeGrafter"/>
</dbReference>
<keyword evidence="12" id="KW-1185">Reference proteome</keyword>
<keyword evidence="5 11" id="KW-0949">S-adenosyl-L-methionine</keyword>
<dbReference type="Gene3D" id="3.40.50.150">
    <property type="entry name" value="Vaccinia Virus protein VP39"/>
    <property type="match status" value="1"/>
</dbReference>
<organism evidence="12 13">
    <name type="scientific">Vanessa tameamea</name>
    <name type="common">Kamehameha butterfly</name>
    <dbReference type="NCBI Taxonomy" id="334116"/>
    <lineage>
        <taxon>Eukaryota</taxon>
        <taxon>Metazoa</taxon>
        <taxon>Ecdysozoa</taxon>
        <taxon>Arthropoda</taxon>
        <taxon>Hexapoda</taxon>
        <taxon>Insecta</taxon>
        <taxon>Pterygota</taxon>
        <taxon>Neoptera</taxon>
        <taxon>Endopterygota</taxon>
        <taxon>Lepidoptera</taxon>
        <taxon>Glossata</taxon>
        <taxon>Ditrysia</taxon>
        <taxon>Papilionoidea</taxon>
        <taxon>Nymphalidae</taxon>
        <taxon>Nymphalinae</taxon>
        <taxon>Vanessa</taxon>
    </lineage>
</organism>
<evidence type="ECO:0000256" key="2">
    <source>
        <dbReference type="ARBA" id="ARBA00022552"/>
    </source>
</evidence>
<dbReference type="OMA" id="QFRQWPE"/>
<evidence type="ECO:0000313" key="12">
    <source>
        <dbReference type="Proteomes" id="UP001652626"/>
    </source>
</evidence>
<dbReference type="GO" id="GO:0000179">
    <property type="term" value="F:rRNA (adenine-N6,N6-)-dimethyltransferase activity"/>
    <property type="evidence" value="ECO:0007669"/>
    <property type="project" value="TreeGrafter"/>
</dbReference>
<dbReference type="InterPro" id="IPR001737">
    <property type="entry name" value="KsgA/Erm"/>
</dbReference>
<keyword evidence="6" id="KW-0694">RNA-binding</keyword>
<dbReference type="Proteomes" id="UP001652626">
    <property type="component" value="Chromosome 19"/>
</dbReference>
<evidence type="ECO:0000256" key="5">
    <source>
        <dbReference type="ARBA" id="ARBA00022691"/>
    </source>
</evidence>
<keyword evidence="10" id="KW-0804">Transcription</keyword>
<keyword evidence="4 11" id="KW-0808">Transferase</keyword>
<evidence type="ECO:0000313" key="13">
    <source>
        <dbReference type="RefSeq" id="XP_026494243.1"/>
    </source>
</evidence>
<accession>A0A8B8IAY4</accession>
<reference evidence="13" key="1">
    <citation type="submission" date="2025-08" db="UniProtKB">
        <authorList>
            <consortium name="RefSeq"/>
        </authorList>
    </citation>
    <scope>IDENTIFICATION</scope>
    <source>
        <tissue evidence="13">Whole body</tissue>
    </source>
</reference>
<dbReference type="InterPro" id="IPR029063">
    <property type="entry name" value="SAM-dependent_MTases_sf"/>
</dbReference>
<dbReference type="CTD" id="41228"/>
<sequence>MFVNSKCTMASKITFRLLKTPVRLCHKTNKNVEKLGPKVSQDVVKYLETSPEYKNIINVVPKNLLRKYKSPETMYLINHKTAKEITETLVKYLRKDAPVVEVNPGFGFLTRELLRCQPNRIYLYETSNHFVQFLNDIKTQHPDRIKYKIADFFGMWKLAFQDKMDQGNRIEKLLEELATDDNDRILSIVGAMPSLSFVKHLINTIVFHNATSHLGRPDLYIVMPGHYYEFLADSSVQMNKHKSVPSLFQLLFDYEVLNKVPKVHFLPWTYTSNTQKISVMDDFCLYLVKITQKTQLPCLPSDLPLLWYFFKRHTFSSSTRIIPMLEQWIPGCGVWLITGQDPPDTNKELSPGEDDAKLPHMTIFTEFGDLNLKQKITIFKRFISWPEFEQCPFRVTVENNLPKFASQINDDDDGDNQKHIIVPQIDENETCDTEPLNTI</sequence>
<evidence type="ECO:0000256" key="3">
    <source>
        <dbReference type="ARBA" id="ARBA00022603"/>
    </source>
</evidence>
<dbReference type="RefSeq" id="XP_026494243.1">
    <property type="nucleotide sequence ID" value="XM_026638458.2"/>
</dbReference>
<gene>
    <name evidence="13" type="primary">LOC113399353</name>
</gene>
<evidence type="ECO:0000256" key="10">
    <source>
        <dbReference type="ARBA" id="ARBA00023163"/>
    </source>
</evidence>
<dbReference type="GO" id="GO:0005759">
    <property type="term" value="C:mitochondrial matrix"/>
    <property type="evidence" value="ECO:0007669"/>
    <property type="project" value="TreeGrafter"/>
</dbReference>
<dbReference type="PANTHER" id="PTHR11727">
    <property type="entry name" value="DIMETHYLADENOSINE TRANSFERASE"/>
    <property type="match status" value="1"/>
</dbReference>
<proteinExistence type="inferred from homology"/>
<dbReference type="OrthoDB" id="9895503at2759"/>
<dbReference type="AlphaFoldDB" id="A0A8B8IAY4"/>
<keyword evidence="9" id="KW-0496">Mitochondrion</keyword>
<dbReference type="GO" id="GO:0003723">
    <property type="term" value="F:RNA binding"/>
    <property type="evidence" value="ECO:0007669"/>
    <property type="project" value="UniProtKB-KW"/>
</dbReference>
<comment type="subcellular location">
    <subcellularLocation>
        <location evidence="1">Mitochondrion</location>
    </subcellularLocation>
</comment>
<dbReference type="PIRSF" id="PIRSF027833">
    <property type="entry name" value="MtTFB2"/>
    <property type="match status" value="1"/>
</dbReference>
<protein>
    <recommendedName>
        <fullName evidence="11">rRNA adenine N(6)-methyltransferase</fullName>
        <ecNumber evidence="11">2.1.1.-</ecNumber>
    </recommendedName>
</protein>
<keyword evidence="7" id="KW-0809">Transit peptide</keyword>
<keyword evidence="3 11" id="KW-0489">Methyltransferase</keyword>
<dbReference type="EC" id="2.1.1.-" evidence="11"/>
<evidence type="ECO:0000256" key="1">
    <source>
        <dbReference type="ARBA" id="ARBA00004173"/>
    </source>
</evidence>
<evidence type="ECO:0000256" key="4">
    <source>
        <dbReference type="ARBA" id="ARBA00022679"/>
    </source>
</evidence>
<dbReference type="PANTHER" id="PTHR11727:SF13">
    <property type="entry name" value="DIMETHYLADENOSINE TRANSFERASE 2, MITOCHONDRIAL"/>
    <property type="match status" value="1"/>
</dbReference>
<evidence type="ECO:0000256" key="11">
    <source>
        <dbReference type="RuleBase" id="RU362106"/>
    </source>
</evidence>
<dbReference type="SUPFAM" id="SSF53335">
    <property type="entry name" value="S-adenosyl-L-methionine-dependent methyltransferases"/>
    <property type="match status" value="1"/>
</dbReference>
<dbReference type="GO" id="GO:0034246">
    <property type="term" value="F:mitochondrial transcription factor activity"/>
    <property type="evidence" value="ECO:0007669"/>
    <property type="project" value="TreeGrafter"/>
</dbReference>
<evidence type="ECO:0000256" key="7">
    <source>
        <dbReference type="ARBA" id="ARBA00022946"/>
    </source>
</evidence>
<comment type="similarity">
    <text evidence="11">Belongs to the class I-like SAM-binding methyltransferase superfamily. rRNA adenine N(6)-methyltransferase family.</text>
</comment>